<feature type="region of interest" description="Disordered" evidence="1">
    <location>
        <begin position="22"/>
        <end position="58"/>
    </location>
</feature>
<accession>A0A835DLL2</accession>
<dbReference type="OrthoDB" id="1922150at2759"/>
<dbReference type="EMBL" id="JABCRI010000006">
    <property type="protein sequence ID" value="KAF8404867.1"/>
    <property type="molecule type" value="Genomic_DNA"/>
</dbReference>
<gene>
    <name evidence="3" type="ORF">HHK36_009758</name>
</gene>
<organism evidence="3 4">
    <name type="scientific">Tetracentron sinense</name>
    <name type="common">Spur-leaf</name>
    <dbReference type="NCBI Taxonomy" id="13715"/>
    <lineage>
        <taxon>Eukaryota</taxon>
        <taxon>Viridiplantae</taxon>
        <taxon>Streptophyta</taxon>
        <taxon>Embryophyta</taxon>
        <taxon>Tracheophyta</taxon>
        <taxon>Spermatophyta</taxon>
        <taxon>Magnoliopsida</taxon>
        <taxon>Trochodendrales</taxon>
        <taxon>Trochodendraceae</taxon>
        <taxon>Tetracentron</taxon>
    </lineage>
</organism>
<reference evidence="3 4" key="1">
    <citation type="submission" date="2020-04" db="EMBL/GenBank/DDBJ databases">
        <title>Plant Genome Project.</title>
        <authorList>
            <person name="Zhang R.-G."/>
        </authorList>
    </citation>
    <scope>NUCLEOTIDE SEQUENCE [LARGE SCALE GENOMIC DNA]</scope>
    <source>
        <strain evidence="3">YNK0</strain>
        <tissue evidence="3">Leaf</tissue>
    </source>
</reference>
<evidence type="ECO:0000313" key="4">
    <source>
        <dbReference type="Proteomes" id="UP000655225"/>
    </source>
</evidence>
<evidence type="ECO:0000313" key="3">
    <source>
        <dbReference type="EMBL" id="KAF8404867.1"/>
    </source>
</evidence>
<protein>
    <recommendedName>
        <fullName evidence="2">DUF7950 domain-containing protein</fullName>
    </recommendedName>
</protein>
<dbReference type="Pfam" id="PF25821">
    <property type="entry name" value="DUF7950"/>
    <property type="match status" value="1"/>
</dbReference>
<feature type="domain" description="DUF7950" evidence="2">
    <location>
        <begin position="197"/>
        <end position="319"/>
    </location>
</feature>
<dbReference type="InterPro" id="IPR057710">
    <property type="entry name" value="DUF7950"/>
</dbReference>
<sequence>MMIHASSKTDEIMSRYRPIAPKPELPIMENPTTPKKIQLSPPTRARKKSKAGISPRTHKRARTHLVKIPYPCQIASLSTKPQLDLSHGFPQFPIPSLGFNGTLEKPLATLSLLQYPSSVPFVARSVLESDGMNPYSQLGEKVMELNSKAGIPQERDMLQKLQLSTSSTVIAPQAVRPIYSSISVGNISECPSITPTTQVSKRQEEVEDEVESEALPAVVSDSNNRVRLANSAYNEMVGQPECPWLDSMVGGSACERISGEVMLDLADSKVPVSLNSFSCRVKIEWGSNGLKNSIIAPCDVSRLSCDTKDYLLTWRFNTREASESNSKA</sequence>
<dbReference type="PANTHER" id="PTHR33595">
    <property type="entry name" value="VON WILLEBRAND FACTOR A DOMAIN PROTEIN"/>
    <property type="match status" value="1"/>
</dbReference>
<proteinExistence type="predicted"/>
<feature type="compositionally biased region" description="Basic residues" evidence="1">
    <location>
        <begin position="44"/>
        <end position="58"/>
    </location>
</feature>
<evidence type="ECO:0000259" key="2">
    <source>
        <dbReference type="Pfam" id="PF25821"/>
    </source>
</evidence>
<comment type="caution">
    <text evidence="3">The sequence shown here is derived from an EMBL/GenBank/DDBJ whole genome shotgun (WGS) entry which is preliminary data.</text>
</comment>
<dbReference type="Proteomes" id="UP000655225">
    <property type="component" value="Unassembled WGS sequence"/>
</dbReference>
<dbReference type="OMA" id="RIEWGSE"/>
<evidence type="ECO:0000256" key="1">
    <source>
        <dbReference type="SAM" id="MobiDB-lite"/>
    </source>
</evidence>
<name>A0A835DLL2_TETSI</name>
<dbReference type="AlphaFoldDB" id="A0A835DLL2"/>
<keyword evidence="4" id="KW-1185">Reference proteome</keyword>
<dbReference type="PANTHER" id="PTHR33595:SF3">
    <property type="entry name" value="PAS DOMAIN-CONTAINING PROTEIN"/>
    <property type="match status" value="1"/>
</dbReference>